<name>A0A812S4F8_9DINO</name>
<feature type="non-terminal residue" evidence="3">
    <location>
        <position position="1"/>
    </location>
</feature>
<dbReference type="EMBL" id="CAJNJA010020531">
    <property type="protein sequence ID" value="CAE7461269.1"/>
    <property type="molecule type" value="Genomic_DNA"/>
</dbReference>
<evidence type="ECO:0000256" key="1">
    <source>
        <dbReference type="PROSITE-ProRule" id="PRU00339"/>
    </source>
</evidence>
<reference evidence="3" key="1">
    <citation type="submission" date="2021-02" db="EMBL/GenBank/DDBJ databases">
        <authorList>
            <person name="Dougan E. K."/>
            <person name="Rhodes N."/>
            <person name="Thang M."/>
            <person name="Chan C."/>
        </authorList>
    </citation>
    <scope>NUCLEOTIDE SEQUENCE</scope>
</reference>
<protein>
    <recommendedName>
        <fullName evidence="5">Tetratricopeptide repeat protein</fullName>
    </recommendedName>
</protein>
<feature type="region of interest" description="Disordered" evidence="2">
    <location>
        <begin position="81"/>
        <end position="123"/>
    </location>
</feature>
<dbReference type="SUPFAM" id="SSF48452">
    <property type="entry name" value="TPR-like"/>
    <property type="match status" value="1"/>
</dbReference>
<dbReference type="Gene3D" id="1.25.40.10">
    <property type="entry name" value="Tetratricopeptide repeat domain"/>
    <property type="match status" value="1"/>
</dbReference>
<evidence type="ECO:0000256" key="2">
    <source>
        <dbReference type="SAM" id="MobiDB-lite"/>
    </source>
</evidence>
<keyword evidence="4" id="KW-1185">Reference proteome</keyword>
<evidence type="ECO:0000313" key="4">
    <source>
        <dbReference type="Proteomes" id="UP000601435"/>
    </source>
</evidence>
<dbReference type="PROSITE" id="PS50005">
    <property type="entry name" value="TPR"/>
    <property type="match status" value="1"/>
</dbReference>
<dbReference type="SMART" id="SM00028">
    <property type="entry name" value="TPR"/>
    <property type="match status" value="1"/>
</dbReference>
<keyword evidence="1" id="KW-0802">TPR repeat</keyword>
<sequence>AIESFKAAARFVGDHVSFANLGVAFMRNKDFGLALRALKKALALNPDDGHAKENMEVLQSFAQGNGIDRKKLEALGRKAELDLMPGSRAPQESAGSTEEEAPKSRELRSLTSAASIGARAKEL</sequence>
<dbReference type="Pfam" id="PF00515">
    <property type="entry name" value="TPR_1"/>
    <property type="match status" value="1"/>
</dbReference>
<accession>A0A812S4F8</accession>
<dbReference type="AlphaFoldDB" id="A0A812S4F8"/>
<feature type="non-terminal residue" evidence="3">
    <location>
        <position position="123"/>
    </location>
</feature>
<evidence type="ECO:0008006" key="5">
    <source>
        <dbReference type="Google" id="ProtNLM"/>
    </source>
</evidence>
<dbReference type="InterPro" id="IPR019734">
    <property type="entry name" value="TPR_rpt"/>
</dbReference>
<dbReference type="InterPro" id="IPR011990">
    <property type="entry name" value="TPR-like_helical_dom_sf"/>
</dbReference>
<comment type="caution">
    <text evidence="3">The sequence shown here is derived from an EMBL/GenBank/DDBJ whole genome shotgun (WGS) entry which is preliminary data.</text>
</comment>
<feature type="repeat" description="TPR" evidence="1">
    <location>
        <begin position="15"/>
        <end position="48"/>
    </location>
</feature>
<proteinExistence type="predicted"/>
<evidence type="ECO:0000313" key="3">
    <source>
        <dbReference type="EMBL" id="CAE7461269.1"/>
    </source>
</evidence>
<dbReference type="OrthoDB" id="10377721at2759"/>
<organism evidence="3 4">
    <name type="scientific">Symbiodinium necroappetens</name>
    <dbReference type="NCBI Taxonomy" id="1628268"/>
    <lineage>
        <taxon>Eukaryota</taxon>
        <taxon>Sar</taxon>
        <taxon>Alveolata</taxon>
        <taxon>Dinophyceae</taxon>
        <taxon>Suessiales</taxon>
        <taxon>Symbiodiniaceae</taxon>
        <taxon>Symbiodinium</taxon>
    </lineage>
</organism>
<gene>
    <name evidence="3" type="ORF">SNEC2469_LOCUS12900</name>
</gene>
<dbReference type="Proteomes" id="UP000601435">
    <property type="component" value="Unassembled WGS sequence"/>
</dbReference>